<evidence type="ECO:0000256" key="1">
    <source>
        <dbReference type="SAM" id="SignalP"/>
    </source>
</evidence>
<organism evidence="2 3">
    <name type="scientific">Aliikangiella maris</name>
    <dbReference type="NCBI Taxonomy" id="3162458"/>
    <lineage>
        <taxon>Bacteria</taxon>
        <taxon>Pseudomonadati</taxon>
        <taxon>Pseudomonadota</taxon>
        <taxon>Gammaproteobacteria</taxon>
        <taxon>Oceanospirillales</taxon>
        <taxon>Pleioneaceae</taxon>
        <taxon>Aliikangiella</taxon>
    </lineage>
</organism>
<name>A0ABV2C086_9GAMM</name>
<accession>A0ABV2C086</accession>
<comment type="caution">
    <text evidence="2">The sequence shown here is derived from an EMBL/GenBank/DDBJ whole genome shotgun (WGS) entry which is preliminary data.</text>
</comment>
<gene>
    <name evidence="2" type="ORF">ABVT43_20845</name>
</gene>
<dbReference type="Proteomes" id="UP001548189">
    <property type="component" value="Unassembled WGS sequence"/>
</dbReference>
<dbReference type="EMBL" id="JBEVCJ010000119">
    <property type="protein sequence ID" value="MET1257592.1"/>
    <property type="molecule type" value="Genomic_DNA"/>
</dbReference>
<evidence type="ECO:0000313" key="3">
    <source>
        <dbReference type="Proteomes" id="UP001548189"/>
    </source>
</evidence>
<sequence length="113" mass="12093">MRKCLILIKLFMLPTMVLAEGTSNSKIKGYVLSNSGGFYITPDVVISNTASCNHTNRFVVDTNTAFGKLVVSSVLAAYHSGKELRLVGDGTCNSGMSPNSESLRKICTKDGPC</sequence>
<feature type="signal peptide" evidence="1">
    <location>
        <begin position="1"/>
        <end position="19"/>
    </location>
</feature>
<reference evidence="2 3" key="1">
    <citation type="submission" date="2024-06" db="EMBL/GenBank/DDBJ databases">
        <authorList>
            <person name="Li F."/>
        </authorList>
    </citation>
    <scope>NUCLEOTIDE SEQUENCE [LARGE SCALE GENOMIC DNA]</scope>
    <source>
        <strain evidence="2 3">GXAS 311</strain>
    </source>
</reference>
<dbReference type="RefSeq" id="WP_353898175.1">
    <property type="nucleotide sequence ID" value="NZ_JBEVCJ010000119.1"/>
</dbReference>
<keyword evidence="1" id="KW-0732">Signal</keyword>
<evidence type="ECO:0000313" key="2">
    <source>
        <dbReference type="EMBL" id="MET1257592.1"/>
    </source>
</evidence>
<feature type="chain" id="PRO_5046828887" evidence="1">
    <location>
        <begin position="20"/>
        <end position="113"/>
    </location>
</feature>
<proteinExistence type="predicted"/>
<keyword evidence="3" id="KW-1185">Reference proteome</keyword>
<protein>
    <submittedName>
        <fullName evidence="2">Uncharacterized protein</fullName>
    </submittedName>
</protein>